<keyword evidence="6" id="KW-0029">Amino-acid transport</keyword>
<dbReference type="GO" id="GO:0000329">
    <property type="term" value="C:fungal-type vacuole membrane"/>
    <property type="evidence" value="ECO:0007669"/>
    <property type="project" value="EnsemblFungi"/>
</dbReference>
<dbReference type="AlphaFoldDB" id="G8ZVK8"/>
<sequence>MTNQSEQQPSQGGSSDQPHVHYISIPIHRTPEFGTEDLSAPAGGFTTRRQSILDQPIGSFRGVNSLSRFATSLRRANSFRHIDVHPELQRSYFEDAADELYDPDTMAPAHGGRKLSIALNRAGDVSVRPSISYLNGRRWSGAVQDADDYGSIALDSNSVFRPDGASAVSIGGGPSLADIAPPDAESFMVKQIEGKDGAVVTVLAGQSTAPQTIFNSINVLIGIGLFALPLGLKYAGWVFGLLLLLVLACGTFCTAELLSRCLDTDPTMMSYADLGYAAYGRRGRALISCLFTLDLLGSGVSLIILFGDSLNALFPSHSSNFFKVLSFFAVTPAIFIPLNILSNISFLGIMSTIGTVSLIIVCGLLKNESPGSLLQPMETHLWPENMMGFCLSIGLLSACWGGHAVFPNLKTDMRHPEKFKDCLKTTYKITSMADIGTAVVGFLMFGNLVHDEITKNLLLTAGYPNFVYGTVSALMAVIPIAKTPLNARPIVSVLDTLMGIEGAEAKFEGRQFYFAKFQRIFNRILINVLFVTIAIVFPKFDKLIAFLGAGLCFAICLILPCLFYIKICKATIKPWEKRICHLVIFCQHVSRHWGLVLLSWHNHKSSIILLGTIELRANCLQTTVFFSCILLKE</sequence>
<dbReference type="GO" id="GO:0015186">
    <property type="term" value="F:L-glutamine transmembrane transporter activity"/>
    <property type="evidence" value="ECO:0007669"/>
    <property type="project" value="EnsemblFungi"/>
</dbReference>
<feature type="transmembrane region" description="Helical" evidence="9">
    <location>
        <begin position="346"/>
        <end position="366"/>
    </location>
</feature>
<feature type="transmembrane region" description="Helical" evidence="9">
    <location>
        <begin position="520"/>
        <end position="537"/>
    </location>
</feature>
<dbReference type="EMBL" id="HE616746">
    <property type="protein sequence ID" value="CCE92652.1"/>
    <property type="molecule type" value="Genomic_DNA"/>
</dbReference>
<evidence type="ECO:0000256" key="7">
    <source>
        <dbReference type="ARBA" id="ARBA00022989"/>
    </source>
</evidence>
<evidence type="ECO:0000313" key="11">
    <source>
        <dbReference type="EMBL" id="CCE92652.1"/>
    </source>
</evidence>
<dbReference type="InterPro" id="IPR013057">
    <property type="entry name" value="AA_transpt_TM"/>
</dbReference>
<dbReference type="Pfam" id="PF01490">
    <property type="entry name" value="Aa_trans"/>
    <property type="match status" value="1"/>
</dbReference>
<keyword evidence="8 9" id="KW-0472">Membrane</keyword>
<evidence type="ECO:0000256" key="4">
    <source>
        <dbReference type="ARBA" id="ARBA00022554"/>
    </source>
</evidence>
<dbReference type="GO" id="GO:0015824">
    <property type="term" value="P:proline transport"/>
    <property type="evidence" value="ECO:0007669"/>
    <property type="project" value="EnsemblFungi"/>
</dbReference>
<comment type="subcellular location">
    <subcellularLocation>
        <location evidence="1">Vacuole membrane</location>
        <topology evidence="1">Multi-pass membrane protein</topology>
    </subcellularLocation>
</comment>
<dbReference type="GeneID" id="11504053"/>
<evidence type="ECO:0000256" key="6">
    <source>
        <dbReference type="ARBA" id="ARBA00022970"/>
    </source>
</evidence>
<dbReference type="KEGG" id="tdl:TDEL_0E04090"/>
<evidence type="ECO:0000256" key="5">
    <source>
        <dbReference type="ARBA" id="ARBA00022692"/>
    </source>
</evidence>
<keyword evidence="3" id="KW-0813">Transport</keyword>
<dbReference type="InParanoid" id="G8ZVK8"/>
<dbReference type="Gene3D" id="1.20.1740.10">
    <property type="entry name" value="Amino acid/polyamine transporter I"/>
    <property type="match status" value="1"/>
</dbReference>
<evidence type="ECO:0000256" key="2">
    <source>
        <dbReference type="ARBA" id="ARBA00008066"/>
    </source>
</evidence>
<feature type="transmembrane region" description="Helical" evidence="9">
    <location>
        <begin position="386"/>
        <end position="406"/>
    </location>
</feature>
<keyword evidence="12" id="KW-1185">Reference proteome</keyword>
<evidence type="ECO:0000256" key="1">
    <source>
        <dbReference type="ARBA" id="ARBA00004128"/>
    </source>
</evidence>
<dbReference type="FunCoup" id="G8ZVK8">
    <property type="interactions" value="377"/>
</dbReference>
<dbReference type="GO" id="GO:0015188">
    <property type="term" value="F:L-isoleucine transmembrane transporter activity"/>
    <property type="evidence" value="ECO:0007669"/>
    <property type="project" value="EnsemblFungi"/>
</dbReference>
<name>G8ZVK8_TORDE</name>
<dbReference type="GO" id="GO:0005290">
    <property type="term" value="F:L-histidine transmembrane transporter activity"/>
    <property type="evidence" value="ECO:0007669"/>
    <property type="project" value="EnsemblFungi"/>
</dbReference>
<feature type="transmembrane region" description="Helical" evidence="9">
    <location>
        <begin position="285"/>
        <end position="306"/>
    </location>
</feature>
<feature type="transmembrane region" description="Helical" evidence="9">
    <location>
        <begin position="461"/>
        <end position="481"/>
    </location>
</feature>
<keyword evidence="5 9" id="KW-0812">Transmembrane</keyword>
<feature type="transmembrane region" description="Helical" evidence="9">
    <location>
        <begin position="543"/>
        <end position="565"/>
    </location>
</feature>
<dbReference type="PANTHER" id="PTHR22950:SF692">
    <property type="entry name" value="TRANSMEMBRANE AMINO ACID TRANSPORTER FAMILY PROTEIN"/>
    <property type="match status" value="1"/>
</dbReference>
<dbReference type="HOGENOM" id="CLU_009646_8_1_1"/>
<gene>
    <name evidence="11" type="primary">TDEL0E04090</name>
    <name evidence="11" type="ORF">TDEL_0E04090</name>
</gene>
<evidence type="ECO:0000313" key="12">
    <source>
        <dbReference type="Proteomes" id="UP000005627"/>
    </source>
</evidence>
<dbReference type="eggNOG" id="KOG1303">
    <property type="taxonomic scope" value="Eukaryota"/>
</dbReference>
<feature type="transmembrane region" description="Helical" evidence="9">
    <location>
        <begin position="213"/>
        <end position="232"/>
    </location>
</feature>
<dbReference type="OrthoDB" id="655540at2759"/>
<feature type="transmembrane region" description="Helical" evidence="9">
    <location>
        <begin position="321"/>
        <end position="341"/>
    </location>
</feature>
<protein>
    <recommendedName>
        <fullName evidence="10">Amino acid transporter transmembrane domain-containing protein</fullName>
    </recommendedName>
</protein>
<feature type="domain" description="Amino acid transporter transmembrane" evidence="10">
    <location>
        <begin position="206"/>
        <end position="586"/>
    </location>
</feature>
<dbReference type="STRING" id="1076872.G8ZVK8"/>
<organism evidence="11 12">
    <name type="scientific">Torulaspora delbrueckii</name>
    <name type="common">Yeast</name>
    <name type="synonym">Candida colliculosa</name>
    <dbReference type="NCBI Taxonomy" id="4950"/>
    <lineage>
        <taxon>Eukaryota</taxon>
        <taxon>Fungi</taxon>
        <taxon>Dikarya</taxon>
        <taxon>Ascomycota</taxon>
        <taxon>Saccharomycotina</taxon>
        <taxon>Saccharomycetes</taxon>
        <taxon>Saccharomycetales</taxon>
        <taxon>Saccharomycetaceae</taxon>
        <taxon>Torulaspora</taxon>
    </lineage>
</organism>
<dbReference type="Proteomes" id="UP000005627">
    <property type="component" value="Chromosome 5"/>
</dbReference>
<evidence type="ECO:0000256" key="3">
    <source>
        <dbReference type="ARBA" id="ARBA00022448"/>
    </source>
</evidence>
<evidence type="ECO:0000259" key="10">
    <source>
        <dbReference type="Pfam" id="PF01490"/>
    </source>
</evidence>
<evidence type="ECO:0000256" key="9">
    <source>
        <dbReference type="SAM" id="Phobius"/>
    </source>
</evidence>
<dbReference type="GO" id="GO:0005302">
    <property type="term" value="F:L-tyrosine transmembrane transporter activity"/>
    <property type="evidence" value="ECO:0007669"/>
    <property type="project" value="EnsemblFungi"/>
</dbReference>
<feature type="transmembrane region" description="Helical" evidence="9">
    <location>
        <begin position="238"/>
        <end position="259"/>
    </location>
</feature>
<dbReference type="GO" id="GO:0090513">
    <property type="term" value="P:L-histidine transmembrane import into vacuole"/>
    <property type="evidence" value="ECO:0007669"/>
    <property type="project" value="EnsemblFungi"/>
</dbReference>
<keyword evidence="4" id="KW-0926">Vacuole</keyword>
<reference evidence="11 12" key="1">
    <citation type="journal article" date="2011" name="Proc. Natl. Acad. Sci. U.S.A.">
        <title>Evolutionary erosion of yeast sex chromosomes by mating-type switching accidents.</title>
        <authorList>
            <person name="Gordon J.L."/>
            <person name="Armisen D."/>
            <person name="Proux-Wera E."/>
            <person name="Oheigeartaigh S.S."/>
            <person name="Byrne K.P."/>
            <person name="Wolfe K.H."/>
        </authorList>
    </citation>
    <scope>NUCLEOTIDE SEQUENCE [LARGE SCALE GENOMIC DNA]</scope>
    <source>
        <strain evidence="12">ATCC 10662 / CBS 1146 / NBRC 0425 / NCYC 2629 / NRRL Y-866</strain>
    </source>
</reference>
<proteinExistence type="inferred from homology"/>
<comment type="similarity">
    <text evidence="2">Belongs to the amino acid/polyamine transporter 2 family.</text>
</comment>
<accession>G8ZVK8</accession>
<dbReference type="RefSeq" id="XP_003681863.1">
    <property type="nucleotide sequence ID" value="XM_003681815.1"/>
</dbReference>
<dbReference type="GO" id="GO:0007034">
    <property type="term" value="P:vacuolar transport"/>
    <property type="evidence" value="ECO:0007669"/>
    <property type="project" value="EnsemblFungi"/>
</dbReference>
<feature type="transmembrane region" description="Helical" evidence="9">
    <location>
        <begin position="427"/>
        <end position="449"/>
    </location>
</feature>
<dbReference type="PANTHER" id="PTHR22950">
    <property type="entry name" value="AMINO ACID TRANSPORTER"/>
    <property type="match status" value="1"/>
</dbReference>
<keyword evidence="7 9" id="KW-1133">Transmembrane helix</keyword>
<evidence type="ECO:0000256" key="8">
    <source>
        <dbReference type="ARBA" id="ARBA00023136"/>
    </source>
</evidence>